<dbReference type="SUPFAM" id="SSF48452">
    <property type="entry name" value="TPR-like"/>
    <property type="match status" value="3"/>
</dbReference>
<dbReference type="Proteomes" id="UP000054560">
    <property type="component" value="Unassembled WGS sequence"/>
</dbReference>
<feature type="repeat" description="TPR" evidence="3">
    <location>
        <begin position="870"/>
        <end position="903"/>
    </location>
</feature>
<dbReference type="Pfam" id="PF14559">
    <property type="entry name" value="TPR_19"/>
    <property type="match status" value="1"/>
</dbReference>
<evidence type="ECO:0000256" key="1">
    <source>
        <dbReference type="ARBA" id="ARBA00022737"/>
    </source>
</evidence>
<gene>
    <name evidence="4" type="ORF">SARC_10597</name>
</gene>
<dbReference type="SMART" id="SM00028">
    <property type="entry name" value="TPR"/>
    <property type="match status" value="8"/>
</dbReference>
<evidence type="ECO:0000256" key="3">
    <source>
        <dbReference type="PROSITE-ProRule" id="PRU00339"/>
    </source>
</evidence>
<dbReference type="GO" id="GO:0006401">
    <property type="term" value="P:RNA catabolic process"/>
    <property type="evidence" value="ECO:0007669"/>
    <property type="project" value="InterPro"/>
</dbReference>
<dbReference type="EMBL" id="KQ242911">
    <property type="protein sequence ID" value="KNC76928.1"/>
    <property type="molecule type" value="Genomic_DNA"/>
</dbReference>
<dbReference type="PANTHER" id="PTHR15704">
    <property type="entry name" value="SUPERKILLER 3 PROTEIN-RELATED"/>
    <property type="match status" value="1"/>
</dbReference>
<dbReference type="GeneID" id="25911101"/>
<dbReference type="InterPro" id="IPR039226">
    <property type="entry name" value="Ski3/TTC37"/>
</dbReference>
<proteinExistence type="predicted"/>
<protein>
    <recommendedName>
        <fullName evidence="6">TPR-like protein</fullName>
    </recommendedName>
</protein>
<feature type="non-terminal residue" evidence="4">
    <location>
        <position position="1"/>
    </location>
</feature>
<dbReference type="RefSeq" id="XP_014150830.1">
    <property type="nucleotide sequence ID" value="XM_014295355.1"/>
</dbReference>
<sequence>DDETRHEIEQKLLLQLRTRYIRSTAASDYLAALQFACDVWEALSLVLRTSTDNTGHAVFVLENICELLEEDAHVPYSIEQKYVIIGACSSTLAEIDPKHGLSNLYLATAQAEGPDTAERSLVPDYDIKLLSEGVDRYPHYVTGWVLLVLRLTRARNHQRALELARQGANYLLSGGKKARRQGRDAALYFAQSERVAVLGGRWNELRTCTARVLLAMGDSHTEEAMHMLEGVVSDLSARAGGAEGCDGSVEGLLHSEVGAHVQLARCATLRALWDRAVSHLERALSLCTKVCAESTSAHANPDASMLWRLARASVESELGWVWQFQQDYCKAVGHYAHAMGLYKTALDGLKTGDTPTLPSANTDTKEPAQNIRVTQLLTNLYGLCEGRLGMALLDMSDTDFGDSSMQSDAVASVLVTGQDKSAACSRHLLQAAKLTAAKPYADIYTYLGNYYLGLGPSTHARGVKCYAKATSVALSAYPFEAPPYSEAIWGSMLSYSSSFGLAQTVQLAKTLSDLYLSERRLVDAYNLHVRLTTVSVTGSVEDEMLRHRVPWAWFRSGIYCSSTGQYQQAIEYFQTGLRAEKNNVEAWENLGECYLHLGQFVAAQKALTKAVSSYEELQLECPEQAALCCISYCRARLGEVYRILSFFPEAFAAYADSLRDDPMNPSGLLGLAQTYLSYAFTLWGESRGGAAVAEATKGLSLLLDAHHCAGLAMHMSYWKMVGDLCMFFHISSASSESVFSTTLCPLVEIAETLFQAFHSDAATGVKAMLGLAAYSYQRAGEVVEAGEGATSGEGVLLRARLEGDLAVVLGLLKRFEEAISAATRAVTVDQTIPHSWRVLGYLCADSKKQSNAALGQHAFVIALQLQPQHAPTWTNLGLLYLAYDNFKLALKCFSRAQTCDPAFAPAWAGQAFIATSLGDHVGIELYHHSAEMDEPVPEGLLGFAQNTYHDFKKRAAPNQSISQFYLAQTLDARPVELLKVAMLSLERSTVKFPTDEWAWNTLGVIRELLGLNIGAKAALSTSLDLLLSSADAVTQPARVSMVASNLARALCSTQQYEQALDVYAKYTPGTADLFCALGMGRAYYQTGRMSDAHQAYTAALAIANDKGDTATASDIQIAIGLTAYASGDIAACKSAVFASLHLAPHSANSIATLGALGLLQSDLQLVGAALDEEKKLPFDKRHNSNIAYDFSLIRSCWWLLQV</sequence>
<dbReference type="InterPro" id="IPR019734">
    <property type="entry name" value="TPR_rpt"/>
</dbReference>
<organism evidence="4 5">
    <name type="scientific">Sphaeroforma arctica JP610</name>
    <dbReference type="NCBI Taxonomy" id="667725"/>
    <lineage>
        <taxon>Eukaryota</taxon>
        <taxon>Ichthyosporea</taxon>
        <taxon>Ichthyophonida</taxon>
        <taxon>Sphaeroforma</taxon>
    </lineage>
</organism>
<name>A0A0L0FLM9_9EUKA</name>
<dbReference type="AlphaFoldDB" id="A0A0L0FLM9"/>
<evidence type="ECO:0000313" key="5">
    <source>
        <dbReference type="Proteomes" id="UP000054560"/>
    </source>
</evidence>
<keyword evidence="2 3" id="KW-0802">TPR repeat</keyword>
<keyword evidence="1" id="KW-0677">Repeat</keyword>
<dbReference type="PROSITE" id="PS50152">
    <property type="entry name" value="25A_SYNTH_3"/>
    <property type="match status" value="1"/>
</dbReference>
<evidence type="ECO:0008006" key="6">
    <source>
        <dbReference type="Google" id="ProtNLM"/>
    </source>
</evidence>
<feature type="repeat" description="TPR" evidence="3">
    <location>
        <begin position="584"/>
        <end position="617"/>
    </location>
</feature>
<keyword evidence="5" id="KW-1185">Reference proteome</keyword>
<dbReference type="GO" id="GO:0055087">
    <property type="term" value="C:Ski complex"/>
    <property type="evidence" value="ECO:0007669"/>
    <property type="project" value="InterPro"/>
</dbReference>
<feature type="repeat" description="TPR" evidence="3">
    <location>
        <begin position="550"/>
        <end position="583"/>
    </location>
</feature>
<feature type="non-terminal residue" evidence="4">
    <location>
        <position position="1202"/>
    </location>
</feature>
<dbReference type="PROSITE" id="PS50005">
    <property type="entry name" value="TPR"/>
    <property type="match status" value="3"/>
</dbReference>
<dbReference type="STRING" id="667725.A0A0L0FLM9"/>
<reference evidence="4 5" key="1">
    <citation type="submission" date="2011-02" db="EMBL/GenBank/DDBJ databases">
        <title>The Genome Sequence of Sphaeroforma arctica JP610.</title>
        <authorList>
            <consortium name="The Broad Institute Genome Sequencing Platform"/>
            <person name="Russ C."/>
            <person name="Cuomo C."/>
            <person name="Young S.K."/>
            <person name="Zeng Q."/>
            <person name="Gargeya S."/>
            <person name="Alvarado L."/>
            <person name="Berlin A."/>
            <person name="Chapman S.B."/>
            <person name="Chen Z."/>
            <person name="Freedman E."/>
            <person name="Gellesch M."/>
            <person name="Goldberg J."/>
            <person name="Griggs A."/>
            <person name="Gujja S."/>
            <person name="Heilman E."/>
            <person name="Heiman D."/>
            <person name="Howarth C."/>
            <person name="Mehta T."/>
            <person name="Neiman D."/>
            <person name="Pearson M."/>
            <person name="Roberts A."/>
            <person name="Saif S."/>
            <person name="Shea T."/>
            <person name="Shenoy N."/>
            <person name="Sisk P."/>
            <person name="Stolte C."/>
            <person name="Sykes S."/>
            <person name="White J."/>
            <person name="Yandava C."/>
            <person name="Burger G."/>
            <person name="Gray M.W."/>
            <person name="Holland P.W.H."/>
            <person name="King N."/>
            <person name="Lang F.B.F."/>
            <person name="Roger A.J."/>
            <person name="Ruiz-Trillo I."/>
            <person name="Haas B."/>
            <person name="Nusbaum C."/>
            <person name="Birren B."/>
        </authorList>
    </citation>
    <scope>NUCLEOTIDE SEQUENCE [LARGE SCALE GENOMIC DNA]</scope>
    <source>
        <strain evidence="4 5">JP610</strain>
    </source>
</reference>
<evidence type="ECO:0000256" key="2">
    <source>
        <dbReference type="ARBA" id="ARBA00022803"/>
    </source>
</evidence>
<dbReference type="PANTHER" id="PTHR15704:SF7">
    <property type="entry name" value="SUPERKILLER COMPLEX PROTEIN 3"/>
    <property type="match status" value="1"/>
</dbReference>
<dbReference type="Gene3D" id="1.25.40.10">
    <property type="entry name" value="Tetratricopeptide repeat domain"/>
    <property type="match status" value="4"/>
</dbReference>
<dbReference type="eggNOG" id="KOG1127">
    <property type="taxonomic scope" value="Eukaryota"/>
</dbReference>
<dbReference type="OrthoDB" id="421075at2759"/>
<evidence type="ECO:0000313" key="4">
    <source>
        <dbReference type="EMBL" id="KNC76928.1"/>
    </source>
</evidence>
<dbReference type="InterPro" id="IPR011990">
    <property type="entry name" value="TPR-like_helical_dom_sf"/>
</dbReference>
<accession>A0A0L0FLM9</accession>